<dbReference type="Proteomes" id="UP000001357">
    <property type="component" value="Unassembled WGS sequence"/>
</dbReference>
<organism evidence="11 12">
    <name type="scientific">Monosiga brevicollis</name>
    <name type="common">Choanoflagellate</name>
    <dbReference type="NCBI Taxonomy" id="81824"/>
    <lineage>
        <taxon>Eukaryota</taxon>
        <taxon>Choanoflagellata</taxon>
        <taxon>Craspedida</taxon>
        <taxon>Salpingoecidae</taxon>
        <taxon>Monosiga</taxon>
    </lineage>
</organism>
<comment type="similarity">
    <text evidence="2">Belongs to the UQCRH/QCR6 family.</text>
</comment>
<evidence type="ECO:0000259" key="10">
    <source>
        <dbReference type="Pfam" id="PF02320"/>
    </source>
</evidence>
<dbReference type="InterPro" id="IPR036811">
    <property type="entry name" value="Ubol_cytC_Rdtase_hinge_dom_sf"/>
</dbReference>
<dbReference type="RefSeq" id="XP_001746243.1">
    <property type="nucleotide sequence ID" value="XM_001746191.1"/>
</dbReference>
<dbReference type="FunFam" id="1.10.287.20:FF:000005">
    <property type="entry name" value="Cytochrome b-c1 complex subunit 6"/>
    <property type="match status" value="1"/>
</dbReference>
<dbReference type="SUPFAM" id="SSF81531">
    <property type="entry name" value="Non-heme 11 kDa protein of cytochrome bc1 complex (Ubiquinol-cytochrome c reductase)"/>
    <property type="match status" value="1"/>
</dbReference>
<evidence type="ECO:0000256" key="7">
    <source>
        <dbReference type="ARBA" id="ARBA00023128"/>
    </source>
</evidence>
<dbReference type="Pfam" id="PF02320">
    <property type="entry name" value="UCR_hinge"/>
    <property type="match status" value="1"/>
</dbReference>
<dbReference type="GeneID" id="5891452"/>
<dbReference type="PANTHER" id="PTHR15336:SF0">
    <property type="entry name" value="CYTOCHROME B-C1 COMPLEX SUBUNIT 6, MITOCHONDRIAL"/>
    <property type="match status" value="1"/>
</dbReference>
<protein>
    <recommendedName>
        <fullName evidence="10">Ubiquinol-cytochrome C reductase hinge domain-containing protein</fullName>
    </recommendedName>
</protein>
<dbReference type="InterPro" id="IPR023184">
    <property type="entry name" value="Ubol_cytC_Rdtase_hinge_dom"/>
</dbReference>
<feature type="region of interest" description="Disordered" evidence="9">
    <location>
        <begin position="1"/>
        <end position="41"/>
    </location>
</feature>
<evidence type="ECO:0000256" key="4">
    <source>
        <dbReference type="ARBA" id="ARBA00022660"/>
    </source>
</evidence>
<dbReference type="InParanoid" id="A9V0D7"/>
<keyword evidence="3" id="KW-0813">Transport</keyword>
<proteinExistence type="inferred from homology"/>
<keyword evidence="12" id="KW-1185">Reference proteome</keyword>
<dbReference type="OMA" id="NTCNDRV"/>
<dbReference type="GO" id="GO:0006122">
    <property type="term" value="P:mitochondrial electron transport, ubiquinol to cytochrome c"/>
    <property type="evidence" value="ECO:0000318"/>
    <property type="project" value="GO_Central"/>
</dbReference>
<dbReference type="FunCoup" id="A9V0D7">
    <property type="interactions" value="480"/>
</dbReference>
<keyword evidence="5" id="KW-0999">Mitochondrion inner membrane</keyword>
<evidence type="ECO:0000256" key="8">
    <source>
        <dbReference type="ARBA" id="ARBA00023136"/>
    </source>
</evidence>
<gene>
    <name evidence="11" type="ORF">MONBRDRAFT_32570</name>
</gene>
<evidence type="ECO:0000256" key="6">
    <source>
        <dbReference type="ARBA" id="ARBA00022982"/>
    </source>
</evidence>
<dbReference type="EMBL" id="CH991552">
    <property type="protein sequence ID" value="EDQ89138.1"/>
    <property type="molecule type" value="Genomic_DNA"/>
</dbReference>
<dbReference type="InterPro" id="IPR003422">
    <property type="entry name" value="Cyt_b-c1_6"/>
</dbReference>
<evidence type="ECO:0000256" key="3">
    <source>
        <dbReference type="ARBA" id="ARBA00022448"/>
    </source>
</evidence>
<dbReference type="eggNOG" id="KOG4763">
    <property type="taxonomic scope" value="Eukaryota"/>
</dbReference>
<keyword evidence="7" id="KW-0496">Mitochondrion</keyword>
<dbReference type="GO" id="GO:0005743">
    <property type="term" value="C:mitochondrial inner membrane"/>
    <property type="evidence" value="ECO:0007669"/>
    <property type="project" value="UniProtKB-SubCell"/>
</dbReference>
<evidence type="ECO:0000313" key="11">
    <source>
        <dbReference type="EMBL" id="EDQ89138.1"/>
    </source>
</evidence>
<evidence type="ECO:0000256" key="1">
    <source>
        <dbReference type="ARBA" id="ARBA00004137"/>
    </source>
</evidence>
<evidence type="ECO:0000256" key="9">
    <source>
        <dbReference type="SAM" id="MobiDB-lite"/>
    </source>
</evidence>
<reference evidence="11 12" key="1">
    <citation type="journal article" date="2008" name="Nature">
        <title>The genome of the choanoflagellate Monosiga brevicollis and the origin of metazoans.</title>
        <authorList>
            <consortium name="JGI Sequencing"/>
            <person name="King N."/>
            <person name="Westbrook M.J."/>
            <person name="Young S.L."/>
            <person name="Kuo A."/>
            <person name="Abedin M."/>
            <person name="Chapman J."/>
            <person name="Fairclough S."/>
            <person name="Hellsten U."/>
            <person name="Isogai Y."/>
            <person name="Letunic I."/>
            <person name="Marr M."/>
            <person name="Pincus D."/>
            <person name="Putnam N."/>
            <person name="Rokas A."/>
            <person name="Wright K.J."/>
            <person name="Zuzow R."/>
            <person name="Dirks W."/>
            <person name="Good M."/>
            <person name="Goodstein D."/>
            <person name="Lemons D."/>
            <person name="Li W."/>
            <person name="Lyons J.B."/>
            <person name="Morris A."/>
            <person name="Nichols S."/>
            <person name="Richter D.J."/>
            <person name="Salamov A."/>
            <person name="Bork P."/>
            <person name="Lim W.A."/>
            <person name="Manning G."/>
            <person name="Miller W.T."/>
            <person name="McGinnis W."/>
            <person name="Shapiro H."/>
            <person name="Tjian R."/>
            <person name="Grigoriev I.V."/>
            <person name="Rokhsar D."/>
        </authorList>
    </citation>
    <scope>NUCLEOTIDE SEQUENCE [LARGE SCALE GENOMIC DNA]</scope>
    <source>
        <strain evidence="12">MX1 / ATCC 50154</strain>
    </source>
</reference>
<evidence type="ECO:0000256" key="2">
    <source>
        <dbReference type="ARBA" id="ARBA00006498"/>
    </source>
</evidence>
<sequence length="98" mass="11299">MSLLDYVFGTVHAEEEPEAEEPEAEEEEEEEEEELEDPVDAVREGCASHCTKYKAELEKCEARVSSRSNTEETCVQELFDFLHCVDHCVSQKLFKQLK</sequence>
<name>A9V0D7_MONBE</name>
<keyword evidence="6" id="KW-0249">Electron transport</keyword>
<evidence type="ECO:0000313" key="12">
    <source>
        <dbReference type="Proteomes" id="UP000001357"/>
    </source>
</evidence>
<keyword evidence="4" id="KW-0679">Respiratory chain</keyword>
<evidence type="ECO:0000256" key="5">
    <source>
        <dbReference type="ARBA" id="ARBA00022792"/>
    </source>
</evidence>
<dbReference type="Gene3D" id="1.10.287.20">
    <property type="entry name" value="Ubiquinol-cytochrome C reductase hinge domain"/>
    <property type="match status" value="1"/>
</dbReference>
<dbReference type="PANTHER" id="PTHR15336">
    <property type="entry name" value="UBIQUINOL-CYTOCHROME C REDUCTASE COMPLEX 7.8 KDA PROTEIN"/>
    <property type="match status" value="1"/>
</dbReference>
<feature type="domain" description="Ubiquinol-cytochrome C reductase hinge" evidence="10">
    <location>
        <begin position="37"/>
        <end position="98"/>
    </location>
</feature>
<feature type="compositionally biased region" description="Acidic residues" evidence="9">
    <location>
        <begin position="15"/>
        <end position="39"/>
    </location>
</feature>
<accession>A9V0D7</accession>
<dbReference type="AlphaFoldDB" id="A9V0D7"/>
<dbReference type="GO" id="GO:0045275">
    <property type="term" value="C:respiratory chain complex III"/>
    <property type="evidence" value="ECO:0000318"/>
    <property type="project" value="GO_Central"/>
</dbReference>
<dbReference type="KEGG" id="mbr:MONBRDRAFT_32570"/>
<dbReference type="STRING" id="81824.A9V0D7"/>
<keyword evidence="8" id="KW-0472">Membrane</keyword>
<comment type="subcellular location">
    <subcellularLocation>
        <location evidence="1">Mitochondrion inner membrane</location>
        <topology evidence="1">Peripheral membrane protein</topology>
        <orientation evidence="1">Intermembrane side</orientation>
    </subcellularLocation>
</comment>